<evidence type="ECO:0000259" key="2">
    <source>
        <dbReference type="PROSITE" id="PS50105"/>
    </source>
</evidence>
<feature type="domain" description="SAM" evidence="2">
    <location>
        <begin position="20"/>
        <end position="70"/>
    </location>
</feature>
<evidence type="ECO:0000313" key="4">
    <source>
        <dbReference type="Proteomes" id="UP001190700"/>
    </source>
</evidence>
<dbReference type="EMBL" id="LGRX02035667">
    <property type="protein sequence ID" value="KAK3233607.1"/>
    <property type="molecule type" value="Genomic_DNA"/>
</dbReference>
<feature type="region of interest" description="Disordered" evidence="1">
    <location>
        <begin position="586"/>
        <end position="653"/>
    </location>
</feature>
<dbReference type="AlphaFoldDB" id="A0AAE0BD19"/>
<accession>A0AAE0BD19</accession>
<reference evidence="3 4" key="1">
    <citation type="journal article" date="2015" name="Genome Biol. Evol.">
        <title>Comparative Genomics of a Bacterivorous Green Alga Reveals Evolutionary Causalities and Consequences of Phago-Mixotrophic Mode of Nutrition.</title>
        <authorList>
            <person name="Burns J.A."/>
            <person name="Paasch A."/>
            <person name="Narechania A."/>
            <person name="Kim E."/>
        </authorList>
    </citation>
    <scope>NUCLEOTIDE SEQUENCE [LARGE SCALE GENOMIC DNA]</scope>
    <source>
        <strain evidence="3 4">PLY_AMNH</strain>
    </source>
</reference>
<protein>
    <recommendedName>
        <fullName evidence="2">SAM domain-containing protein</fullName>
    </recommendedName>
</protein>
<feature type="compositionally biased region" description="Basic and acidic residues" evidence="1">
    <location>
        <begin position="602"/>
        <end position="614"/>
    </location>
</feature>
<comment type="caution">
    <text evidence="3">The sequence shown here is derived from an EMBL/GenBank/DDBJ whole genome shotgun (WGS) entry which is preliminary data.</text>
</comment>
<feature type="region of interest" description="Disordered" evidence="1">
    <location>
        <begin position="87"/>
        <end position="137"/>
    </location>
</feature>
<evidence type="ECO:0000313" key="3">
    <source>
        <dbReference type="EMBL" id="KAK3233607.1"/>
    </source>
</evidence>
<dbReference type="InterPro" id="IPR013761">
    <property type="entry name" value="SAM/pointed_sf"/>
</dbReference>
<feature type="compositionally biased region" description="Basic and acidic residues" evidence="1">
    <location>
        <begin position="100"/>
        <end position="115"/>
    </location>
</feature>
<sequence length="653" mass="71838">MTFCRCFAGTPKAEGPLTNWSPAQVKVWLKEQNDLRDKFNRPLHNSSLSKLSGAELTELSSERLSEYGVTPAVQEVFLERIKEAEPVIERNGDASEDSGNDGKETLLGDQPRSDSPEEEDADEEATEEQCKSSDPLDTESWRWARGSLYFGELFVRRARKVATKLPILGSVCGLMLATCQAGAKAHGAKHNCDRMVKLAEQAAKLLIISPKSILIQAAKGCTVLVTPFEDILALVKLYCEPGWLSRTIEHGTEDTVKFKEYFEKVLDALTLLDLKAEILSGAHFEDPSSIAASIEKWAHAEMADGALDIMLQSEEGRAKLSRVLMVPMKVLLEEAQHNQDKAGGSQAMQTQLLGADVQDSMQFSINLRQPNKYGSRRRWGTVHLDLVDADNMLNPIKTPFPAYRVMAEVPILLTISFSNSYGANLRICGITEVRHEMSVAYTREKVVQLCSLCETCNDSADLDELGFDETYIIGFGPNDVHITESMNFPYVAHLSVNLPDEVGGRGEIVCLQFDITVGYDHDVRTDLPANTVTHRQAVYMSVFSQNSKLMRAKDQDQQVQSTLVEASVGGKPVAVATGLMLCPMEPLPKGDDSAGRPKSSIKSKDKDGRTDARAGKPRSVSFQAAEDGNGTTYARDKPRAASMPSLAEQKVDE</sequence>
<dbReference type="Proteomes" id="UP001190700">
    <property type="component" value="Unassembled WGS sequence"/>
</dbReference>
<evidence type="ECO:0000256" key="1">
    <source>
        <dbReference type="SAM" id="MobiDB-lite"/>
    </source>
</evidence>
<dbReference type="SUPFAM" id="SSF47769">
    <property type="entry name" value="SAM/Pointed domain"/>
    <property type="match status" value="1"/>
</dbReference>
<dbReference type="InterPro" id="IPR001660">
    <property type="entry name" value="SAM"/>
</dbReference>
<keyword evidence="4" id="KW-1185">Reference proteome</keyword>
<feature type="compositionally biased region" description="Acidic residues" evidence="1">
    <location>
        <begin position="116"/>
        <end position="127"/>
    </location>
</feature>
<organism evidence="3 4">
    <name type="scientific">Cymbomonas tetramitiformis</name>
    <dbReference type="NCBI Taxonomy" id="36881"/>
    <lineage>
        <taxon>Eukaryota</taxon>
        <taxon>Viridiplantae</taxon>
        <taxon>Chlorophyta</taxon>
        <taxon>Pyramimonadophyceae</taxon>
        <taxon>Pyramimonadales</taxon>
        <taxon>Pyramimonadaceae</taxon>
        <taxon>Cymbomonas</taxon>
    </lineage>
</organism>
<gene>
    <name evidence="3" type="ORF">CYMTET_56113</name>
</gene>
<name>A0AAE0BD19_9CHLO</name>
<dbReference type="PROSITE" id="PS50105">
    <property type="entry name" value="SAM_DOMAIN"/>
    <property type="match status" value="1"/>
</dbReference>
<proteinExistence type="predicted"/>